<proteinExistence type="predicted"/>
<feature type="region of interest" description="Disordered" evidence="1">
    <location>
        <begin position="477"/>
        <end position="499"/>
    </location>
</feature>
<evidence type="ECO:0000313" key="2">
    <source>
        <dbReference type="EMBL" id="VEU21722.1"/>
    </source>
</evidence>
<dbReference type="InParanoid" id="A0A448YLA4"/>
<dbReference type="OrthoDB" id="27237at2759"/>
<feature type="region of interest" description="Disordered" evidence="1">
    <location>
        <begin position="441"/>
        <end position="460"/>
    </location>
</feature>
<organism evidence="2 3">
    <name type="scientific">Brettanomyces naardenensis</name>
    <name type="common">Yeast</name>
    <dbReference type="NCBI Taxonomy" id="13370"/>
    <lineage>
        <taxon>Eukaryota</taxon>
        <taxon>Fungi</taxon>
        <taxon>Dikarya</taxon>
        <taxon>Ascomycota</taxon>
        <taxon>Saccharomycotina</taxon>
        <taxon>Pichiomycetes</taxon>
        <taxon>Pichiales</taxon>
        <taxon>Pichiaceae</taxon>
        <taxon>Brettanomyces</taxon>
    </lineage>
</organism>
<dbReference type="EMBL" id="CAACVR010000012">
    <property type="protein sequence ID" value="VEU21722.1"/>
    <property type="molecule type" value="Genomic_DNA"/>
</dbReference>
<protein>
    <submittedName>
        <fullName evidence="2">DEKNAAC102247</fullName>
    </submittedName>
</protein>
<name>A0A448YLA4_BRENA</name>
<gene>
    <name evidence="2" type="ORF">BRENAR_LOCUS2455</name>
</gene>
<accession>A0A448YLA4</accession>
<evidence type="ECO:0000256" key="1">
    <source>
        <dbReference type="SAM" id="MobiDB-lite"/>
    </source>
</evidence>
<dbReference type="Proteomes" id="UP000290900">
    <property type="component" value="Unassembled WGS sequence"/>
</dbReference>
<keyword evidence="3" id="KW-1185">Reference proteome</keyword>
<feature type="compositionally biased region" description="Acidic residues" evidence="1">
    <location>
        <begin position="441"/>
        <end position="451"/>
    </location>
</feature>
<dbReference type="PANTHER" id="PTHR13060">
    <property type="entry name" value="SGT1 PROTEIN HSGT1 SUPPRESSOR OF GCR2"/>
    <property type="match status" value="1"/>
</dbReference>
<dbReference type="PANTHER" id="PTHR13060:SF0">
    <property type="entry name" value="PROTEIN ECDYSONELESS HOMOLOG"/>
    <property type="match status" value="1"/>
</dbReference>
<dbReference type="AlphaFoldDB" id="A0A448YLA4"/>
<dbReference type="GO" id="GO:0005634">
    <property type="term" value="C:nucleus"/>
    <property type="evidence" value="ECO:0007669"/>
    <property type="project" value="TreeGrafter"/>
</dbReference>
<sequence>MLDPSVLFEYGPDDSYLFDKETLAFALFYVSPFESSEEKLEHLRAIERDLLFEFQPYVDYYPWYYRPIEFKLYEDYEGHSFIYGQLVYGDYINDLWLVTSLLFNFSFRDNNLYIKVFDQDGEFLLIEGFEKIPRWLMNARTSANRIWINCWNIWAIPEDFMKGQSLTMEDSLKFLSKSYYKMENCTDLTDYLSMKIVDKYPKEVLENSFVETVTVSRPVFQFIAENPNYLCNAALNFQMECVFPDGPESQWKFPKSFYKTDDAVDVKVRVSVLAHLYLKQYGQNSELEKGNMLTRSLDKFVSEDDTLKLNWNNSESSVSEYNEEIEKDMLQKELLRYTILRDSIRSKEPDLDKDKNHHEQISVDAEKGKEILRKLQKFMGEDENGNEEADHFVDAEEQFKKDIEREGGNDISEDDFFEFFCKEALHLKDEDLEKVRYDEPEFDDEYDDGDDILSIPPSDNDEIDVLSNLLDSLKAEDGNPGPVSTFLRSLGMDPDTLEK</sequence>
<dbReference type="Pfam" id="PF07093">
    <property type="entry name" value="SGT1"/>
    <property type="match status" value="1"/>
</dbReference>
<reference evidence="2 3" key="1">
    <citation type="submission" date="2018-12" db="EMBL/GenBank/DDBJ databases">
        <authorList>
            <person name="Tiukova I."/>
            <person name="Dainat J."/>
        </authorList>
    </citation>
    <scope>NUCLEOTIDE SEQUENCE [LARGE SCALE GENOMIC DNA]</scope>
</reference>
<evidence type="ECO:0000313" key="3">
    <source>
        <dbReference type="Proteomes" id="UP000290900"/>
    </source>
</evidence>
<dbReference type="STRING" id="13370.A0A448YLA4"/>
<dbReference type="InterPro" id="IPR010770">
    <property type="entry name" value="Ecd"/>
</dbReference>